<evidence type="ECO:0000313" key="1">
    <source>
        <dbReference type="EMBL" id="KAG8468744.1"/>
    </source>
</evidence>
<accession>A0A8J6CDM5</accession>
<evidence type="ECO:0000313" key="2">
    <source>
        <dbReference type="Proteomes" id="UP000751190"/>
    </source>
</evidence>
<organism evidence="1 2">
    <name type="scientific">Diacronema lutheri</name>
    <name type="common">Unicellular marine alga</name>
    <name type="synonym">Monochrysis lutheri</name>
    <dbReference type="NCBI Taxonomy" id="2081491"/>
    <lineage>
        <taxon>Eukaryota</taxon>
        <taxon>Haptista</taxon>
        <taxon>Haptophyta</taxon>
        <taxon>Pavlovophyceae</taxon>
        <taxon>Pavlovales</taxon>
        <taxon>Pavlovaceae</taxon>
        <taxon>Diacronema</taxon>
    </lineage>
</organism>
<name>A0A8J6CDM5_DIALT</name>
<dbReference type="EMBL" id="JAGTXO010000004">
    <property type="protein sequence ID" value="KAG8468744.1"/>
    <property type="molecule type" value="Genomic_DNA"/>
</dbReference>
<sequence length="273" mass="28754">MAVVSARLFATLEDRASDTLHYLAPPSQQRSHGRYLGTRKLRRLMNESFADSVVDVDSVVDFGGDPLGILPGERDGPLRALTCAQQLQLRRVLLAHERPLAEPGADEILGLAAGALARVPCGAPPYAELGGARAMWRRVERRLRPALRAHAGGSEVGSFEAAARCHLRAEADAARGAQRGGHPLVLRAESAFGRLLAHAVCQFYALQAASVDMSTGGRAVVAGWRGGAERARLGAAVSLVHAARLACGGLAHEEKGEEEATAGLATVAELAEP</sequence>
<dbReference type="InterPro" id="IPR039629">
    <property type="entry name" value="R3HDM4"/>
</dbReference>
<protein>
    <recommendedName>
        <fullName evidence="3">R3H domain-containing protein</fullName>
    </recommendedName>
</protein>
<keyword evidence="2" id="KW-1185">Reference proteome</keyword>
<comment type="caution">
    <text evidence="1">The sequence shown here is derived from an EMBL/GenBank/DDBJ whole genome shotgun (WGS) entry which is preliminary data.</text>
</comment>
<dbReference type="PANTHER" id="PTHR32019">
    <property type="entry name" value="R3H DOMAIN-CONTAINING PROTEIN 4"/>
    <property type="match status" value="1"/>
</dbReference>
<dbReference type="Proteomes" id="UP000751190">
    <property type="component" value="Unassembled WGS sequence"/>
</dbReference>
<proteinExistence type="predicted"/>
<gene>
    <name evidence="1" type="ORF">KFE25_013827</name>
</gene>
<reference evidence="1" key="1">
    <citation type="submission" date="2021-05" db="EMBL/GenBank/DDBJ databases">
        <title>The genome of the haptophyte Pavlova lutheri (Diacronema luteri, Pavlovales) - a model for lipid biosynthesis in eukaryotic algae.</title>
        <authorList>
            <person name="Hulatt C.J."/>
            <person name="Posewitz M.C."/>
        </authorList>
    </citation>
    <scope>NUCLEOTIDE SEQUENCE</scope>
    <source>
        <strain evidence="1">NIVA-4/92</strain>
    </source>
</reference>
<dbReference type="AlphaFoldDB" id="A0A8J6CDM5"/>
<dbReference type="PANTHER" id="PTHR32019:SF2">
    <property type="entry name" value="R3H DOMAIN-CONTAINING PROTEIN 4"/>
    <property type="match status" value="1"/>
</dbReference>
<evidence type="ECO:0008006" key="3">
    <source>
        <dbReference type="Google" id="ProtNLM"/>
    </source>
</evidence>